<keyword evidence="7" id="KW-0479">Metal-binding</keyword>
<name>A0ABT4RDR4_9ACTN</name>
<dbReference type="GO" id="GO:0004156">
    <property type="term" value="F:dihydropteroate synthase activity"/>
    <property type="evidence" value="ECO:0007669"/>
    <property type="project" value="UniProtKB-EC"/>
</dbReference>
<comment type="caution">
    <text evidence="11">The sequence shown here is derived from an EMBL/GenBank/DDBJ whole genome shotgun (WGS) entry which is preliminary data.</text>
</comment>
<keyword evidence="6 11" id="KW-0808">Transferase</keyword>
<dbReference type="RefSeq" id="WP_270006200.1">
    <property type="nucleotide sequence ID" value="NZ_JAPCID010000005.1"/>
</dbReference>
<evidence type="ECO:0000259" key="10">
    <source>
        <dbReference type="PROSITE" id="PS50972"/>
    </source>
</evidence>
<gene>
    <name evidence="11" type="primary">folP</name>
    <name evidence="11" type="ORF">OJ962_04150</name>
</gene>
<dbReference type="InterPro" id="IPR011005">
    <property type="entry name" value="Dihydropteroate_synth-like_sf"/>
</dbReference>
<comment type="pathway">
    <text evidence="3">Cofactor biosynthesis; tetrahydrofolate biosynthesis; 7,8-dihydrofolate from 2-amino-4-hydroxy-6-hydroxymethyl-7,8-dihydropteridine diphosphate and 4-aminobenzoate: step 1/2.</text>
</comment>
<dbReference type="CDD" id="cd00739">
    <property type="entry name" value="DHPS"/>
    <property type="match status" value="1"/>
</dbReference>
<evidence type="ECO:0000313" key="11">
    <source>
        <dbReference type="EMBL" id="MDA0136677.1"/>
    </source>
</evidence>
<comment type="similarity">
    <text evidence="4">Belongs to the DHPS family.</text>
</comment>
<dbReference type="Gene3D" id="3.20.20.20">
    <property type="entry name" value="Dihydropteroate synthase-like"/>
    <property type="match status" value="1"/>
</dbReference>
<dbReference type="InterPro" id="IPR000489">
    <property type="entry name" value="Pterin-binding_dom"/>
</dbReference>
<comment type="cofactor">
    <cofactor evidence="2">
        <name>Mg(2+)</name>
        <dbReference type="ChEBI" id="CHEBI:18420"/>
    </cofactor>
</comment>
<dbReference type="NCBIfam" id="TIGR01496">
    <property type="entry name" value="DHPS"/>
    <property type="match status" value="1"/>
</dbReference>
<evidence type="ECO:0000256" key="9">
    <source>
        <dbReference type="ARBA" id="ARBA00022909"/>
    </source>
</evidence>
<organism evidence="11 12">
    <name type="scientific">Solirubrobacter deserti</name>
    <dbReference type="NCBI Taxonomy" id="2282478"/>
    <lineage>
        <taxon>Bacteria</taxon>
        <taxon>Bacillati</taxon>
        <taxon>Actinomycetota</taxon>
        <taxon>Thermoleophilia</taxon>
        <taxon>Solirubrobacterales</taxon>
        <taxon>Solirubrobacteraceae</taxon>
        <taxon>Solirubrobacter</taxon>
    </lineage>
</organism>
<dbReference type="PROSITE" id="PS50972">
    <property type="entry name" value="PTERIN_BINDING"/>
    <property type="match status" value="1"/>
</dbReference>
<evidence type="ECO:0000256" key="4">
    <source>
        <dbReference type="ARBA" id="ARBA00009503"/>
    </source>
</evidence>
<accession>A0ABT4RDR4</accession>
<evidence type="ECO:0000313" key="12">
    <source>
        <dbReference type="Proteomes" id="UP001147700"/>
    </source>
</evidence>
<feature type="domain" description="Pterin-binding" evidence="10">
    <location>
        <begin position="16"/>
        <end position="267"/>
    </location>
</feature>
<evidence type="ECO:0000256" key="1">
    <source>
        <dbReference type="ARBA" id="ARBA00000012"/>
    </source>
</evidence>
<dbReference type="InterPro" id="IPR045031">
    <property type="entry name" value="DHP_synth-like"/>
</dbReference>
<keyword evidence="12" id="KW-1185">Reference proteome</keyword>
<evidence type="ECO:0000256" key="5">
    <source>
        <dbReference type="ARBA" id="ARBA00012458"/>
    </source>
</evidence>
<dbReference type="Proteomes" id="UP001147700">
    <property type="component" value="Unassembled WGS sequence"/>
</dbReference>
<dbReference type="PANTHER" id="PTHR20941">
    <property type="entry name" value="FOLATE SYNTHESIS PROTEINS"/>
    <property type="match status" value="1"/>
</dbReference>
<reference evidence="11" key="1">
    <citation type="submission" date="2022-10" db="EMBL/GenBank/DDBJ databases">
        <title>The WGS of Solirubrobacter sp. CPCC 204708.</title>
        <authorList>
            <person name="Jiang Z."/>
        </authorList>
    </citation>
    <scope>NUCLEOTIDE SEQUENCE</scope>
    <source>
        <strain evidence="11">CPCC 204708</strain>
    </source>
</reference>
<keyword evidence="8" id="KW-0460">Magnesium</keyword>
<proteinExistence type="inferred from homology"/>
<protein>
    <recommendedName>
        <fullName evidence="5">dihydropteroate synthase</fullName>
        <ecNumber evidence="5">2.5.1.15</ecNumber>
    </recommendedName>
</protein>
<keyword evidence="9" id="KW-0289">Folate biosynthesis</keyword>
<dbReference type="PANTHER" id="PTHR20941:SF1">
    <property type="entry name" value="FOLIC ACID SYNTHESIS PROTEIN FOL1"/>
    <property type="match status" value="1"/>
</dbReference>
<evidence type="ECO:0000256" key="6">
    <source>
        <dbReference type="ARBA" id="ARBA00022679"/>
    </source>
</evidence>
<evidence type="ECO:0000256" key="2">
    <source>
        <dbReference type="ARBA" id="ARBA00001946"/>
    </source>
</evidence>
<dbReference type="InterPro" id="IPR006390">
    <property type="entry name" value="DHP_synth_dom"/>
</dbReference>
<comment type="catalytic activity">
    <reaction evidence="1">
        <text>(7,8-dihydropterin-6-yl)methyl diphosphate + 4-aminobenzoate = 7,8-dihydropteroate + diphosphate</text>
        <dbReference type="Rhea" id="RHEA:19949"/>
        <dbReference type="ChEBI" id="CHEBI:17836"/>
        <dbReference type="ChEBI" id="CHEBI:17839"/>
        <dbReference type="ChEBI" id="CHEBI:33019"/>
        <dbReference type="ChEBI" id="CHEBI:72950"/>
        <dbReference type="EC" id="2.5.1.15"/>
    </reaction>
</comment>
<sequence length="300" mass="31164">MILRAGTHRLELGARPLLMGILNATPDSFSEERGEEPLSARVRRGRALIAAGADLLDVGGESARGDRPAVSVQEEIERVCGLVAALADEALISVDTYKPEVAEAAVAAGAAIVNDVSGLRDVRLAEVCARTGAGLVVMHTAVAPKGTLLDPATYDDVVNDVVAFLTERVAVARAAGVGEEQLVLDPGPDFAKTPAQTVAVLRRLDAVAALGRPILLAASRKDFIGAVTGRPPAERDPGTLAALAYGVEQGASILRVHDVAGVRDFFAVRAVLAGERELGPLEGLTPERYPDGVPSHLSLG</sequence>
<evidence type="ECO:0000256" key="7">
    <source>
        <dbReference type="ARBA" id="ARBA00022723"/>
    </source>
</evidence>
<evidence type="ECO:0000256" key="8">
    <source>
        <dbReference type="ARBA" id="ARBA00022842"/>
    </source>
</evidence>
<dbReference type="Pfam" id="PF00809">
    <property type="entry name" value="Pterin_bind"/>
    <property type="match status" value="1"/>
</dbReference>
<evidence type="ECO:0000256" key="3">
    <source>
        <dbReference type="ARBA" id="ARBA00004763"/>
    </source>
</evidence>
<dbReference type="EMBL" id="JAPCID010000005">
    <property type="protein sequence ID" value="MDA0136677.1"/>
    <property type="molecule type" value="Genomic_DNA"/>
</dbReference>
<dbReference type="SUPFAM" id="SSF51717">
    <property type="entry name" value="Dihydropteroate synthetase-like"/>
    <property type="match status" value="1"/>
</dbReference>
<dbReference type="EC" id="2.5.1.15" evidence="5"/>